<name>A0A4S8MF92_DENBC</name>
<dbReference type="GO" id="GO:0005524">
    <property type="term" value="F:ATP binding"/>
    <property type="evidence" value="ECO:0007669"/>
    <property type="project" value="InterPro"/>
</dbReference>
<evidence type="ECO:0000259" key="1">
    <source>
        <dbReference type="PROSITE" id="PS50011"/>
    </source>
</evidence>
<keyword evidence="3" id="KW-1185">Reference proteome</keyword>
<reference evidence="2 3" key="1">
    <citation type="journal article" date="2019" name="Nat. Ecol. Evol.">
        <title>Megaphylogeny resolves global patterns of mushroom evolution.</title>
        <authorList>
            <person name="Varga T."/>
            <person name="Krizsan K."/>
            <person name="Foldi C."/>
            <person name="Dima B."/>
            <person name="Sanchez-Garcia M."/>
            <person name="Sanchez-Ramirez S."/>
            <person name="Szollosi G.J."/>
            <person name="Szarkandi J.G."/>
            <person name="Papp V."/>
            <person name="Albert L."/>
            <person name="Andreopoulos W."/>
            <person name="Angelini C."/>
            <person name="Antonin V."/>
            <person name="Barry K.W."/>
            <person name="Bougher N.L."/>
            <person name="Buchanan P."/>
            <person name="Buyck B."/>
            <person name="Bense V."/>
            <person name="Catcheside P."/>
            <person name="Chovatia M."/>
            <person name="Cooper J."/>
            <person name="Damon W."/>
            <person name="Desjardin D."/>
            <person name="Finy P."/>
            <person name="Geml J."/>
            <person name="Haridas S."/>
            <person name="Hughes K."/>
            <person name="Justo A."/>
            <person name="Karasinski D."/>
            <person name="Kautmanova I."/>
            <person name="Kiss B."/>
            <person name="Kocsube S."/>
            <person name="Kotiranta H."/>
            <person name="LaButti K.M."/>
            <person name="Lechner B.E."/>
            <person name="Liimatainen K."/>
            <person name="Lipzen A."/>
            <person name="Lukacs Z."/>
            <person name="Mihaltcheva S."/>
            <person name="Morgado L.N."/>
            <person name="Niskanen T."/>
            <person name="Noordeloos M.E."/>
            <person name="Ohm R.A."/>
            <person name="Ortiz-Santana B."/>
            <person name="Ovrebo C."/>
            <person name="Racz N."/>
            <person name="Riley R."/>
            <person name="Savchenko A."/>
            <person name="Shiryaev A."/>
            <person name="Soop K."/>
            <person name="Spirin V."/>
            <person name="Szebenyi C."/>
            <person name="Tomsovsky M."/>
            <person name="Tulloss R.E."/>
            <person name="Uehling J."/>
            <person name="Grigoriev I.V."/>
            <person name="Vagvolgyi C."/>
            <person name="Papp T."/>
            <person name="Martin F.M."/>
            <person name="Miettinen O."/>
            <person name="Hibbett D.S."/>
            <person name="Nagy L.G."/>
        </authorList>
    </citation>
    <scope>NUCLEOTIDE SEQUENCE [LARGE SCALE GENOMIC DNA]</scope>
    <source>
        <strain evidence="2 3">CBS 962.96</strain>
    </source>
</reference>
<dbReference type="PANTHER" id="PTHR44329">
    <property type="entry name" value="SERINE/THREONINE-PROTEIN KINASE TNNI3K-RELATED"/>
    <property type="match status" value="1"/>
</dbReference>
<feature type="domain" description="Protein kinase" evidence="1">
    <location>
        <begin position="139"/>
        <end position="390"/>
    </location>
</feature>
<dbReference type="PANTHER" id="PTHR44329:SF6">
    <property type="entry name" value="RECEPTOR-INTERACTING SERINE_THREONINE-PROTEIN KINASE 1"/>
    <property type="match status" value="1"/>
</dbReference>
<gene>
    <name evidence="2" type="ORF">K435DRAFT_963635</name>
</gene>
<keyword evidence="2" id="KW-0808">Transferase</keyword>
<evidence type="ECO:0000313" key="3">
    <source>
        <dbReference type="Proteomes" id="UP000297245"/>
    </source>
</evidence>
<sequence>MINEYNSNSSMDISGFTVAPSLDPSKPPTWGQTRLCINRNPHRYNTGPFVLVSYYWNLEELNCPENDALQNETSLASIDVVEHIVPHMPRDSSVITNIEYKTVDGSATMKVSSDPTMESFPAVPDDLINVPRVSIDALTRFSDELSHSTTVDLVVIDDHPTRFAFKHYPLLTPDHDSVDNLLDEARLLLALADSAYIVKMTHIVIDAGSDAKPVFRGFLMPYYPKGSMRQVIERSNSPIEWALKQKWALQIAMGVQALHQRSSYSGDLKLDNILLSDANDISLIDVYPTSGYTHSYTPPELDEFEPKLTPARDVYALGIIFWALSKVISEFEKEEIPDGCWREDDEVVPKWFRQLVVSCLAEDPSSRPTVEVVVNTLSEFSSDKCQESFLDL</sequence>
<dbReference type="InterPro" id="IPR051681">
    <property type="entry name" value="Ser/Thr_Kinases-Pseudokinases"/>
</dbReference>
<dbReference type="Proteomes" id="UP000297245">
    <property type="component" value="Unassembled WGS sequence"/>
</dbReference>
<dbReference type="Gene3D" id="1.10.510.10">
    <property type="entry name" value="Transferase(Phosphotransferase) domain 1"/>
    <property type="match status" value="1"/>
</dbReference>
<protein>
    <submittedName>
        <fullName evidence="2">Kinase-like protein</fullName>
    </submittedName>
</protein>
<dbReference type="OrthoDB" id="3257280at2759"/>
<organism evidence="2 3">
    <name type="scientific">Dendrothele bispora (strain CBS 962.96)</name>
    <dbReference type="NCBI Taxonomy" id="1314807"/>
    <lineage>
        <taxon>Eukaryota</taxon>
        <taxon>Fungi</taxon>
        <taxon>Dikarya</taxon>
        <taxon>Basidiomycota</taxon>
        <taxon>Agaricomycotina</taxon>
        <taxon>Agaricomycetes</taxon>
        <taxon>Agaricomycetidae</taxon>
        <taxon>Agaricales</taxon>
        <taxon>Agaricales incertae sedis</taxon>
        <taxon>Dendrothele</taxon>
    </lineage>
</organism>
<accession>A0A4S8MF92</accession>
<dbReference type="SMART" id="SM00220">
    <property type="entry name" value="S_TKc"/>
    <property type="match status" value="1"/>
</dbReference>
<dbReference type="AlphaFoldDB" id="A0A4S8MF92"/>
<dbReference type="SUPFAM" id="SSF56112">
    <property type="entry name" value="Protein kinase-like (PK-like)"/>
    <property type="match status" value="1"/>
</dbReference>
<dbReference type="Pfam" id="PF00069">
    <property type="entry name" value="Pkinase"/>
    <property type="match status" value="1"/>
</dbReference>
<evidence type="ECO:0000313" key="2">
    <source>
        <dbReference type="EMBL" id="THV01303.1"/>
    </source>
</evidence>
<dbReference type="GO" id="GO:0004674">
    <property type="term" value="F:protein serine/threonine kinase activity"/>
    <property type="evidence" value="ECO:0007669"/>
    <property type="project" value="TreeGrafter"/>
</dbReference>
<dbReference type="PROSITE" id="PS50011">
    <property type="entry name" value="PROTEIN_KINASE_DOM"/>
    <property type="match status" value="1"/>
</dbReference>
<dbReference type="EMBL" id="ML179092">
    <property type="protein sequence ID" value="THV01303.1"/>
    <property type="molecule type" value="Genomic_DNA"/>
</dbReference>
<dbReference type="InterPro" id="IPR000719">
    <property type="entry name" value="Prot_kinase_dom"/>
</dbReference>
<proteinExistence type="predicted"/>
<dbReference type="CDD" id="cd00180">
    <property type="entry name" value="PKc"/>
    <property type="match status" value="1"/>
</dbReference>
<keyword evidence="2" id="KW-0418">Kinase</keyword>
<dbReference type="InterPro" id="IPR011009">
    <property type="entry name" value="Kinase-like_dom_sf"/>
</dbReference>